<keyword evidence="3" id="KW-1185">Reference proteome</keyword>
<dbReference type="OrthoDB" id="8673316at2"/>
<dbReference type="Proteomes" id="UP000199473">
    <property type="component" value="Unassembled WGS sequence"/>
</dbReference>
<dbReference type="EMBL" id="FOSQ01000027">
    <property type="protein sequence ID" value="SFL15213.1"/>
    <property type="molecule type" value="Genomic_DNA"/>
</dbReference>
<reference evidence="2 3" key="1">
    <citation type="submission" date="2016-10" db="EMBL/GenBank/DDBJ databases">
        <authorList>
            <person name="de Groot N.N."/>
        </authorList>
    </citation>
    <scope>NUCLEOTIDE SEQUENCE [LARGE SCALE GENOMIC DNA]</scope>
    <source>
        <strain evidence="2 3">DSM 19981</strain>
    </source>
</reference>
<keyword evidence="1" id="KW-0732">Signal</keyword>
<dbReference type="GO" id="GO:0030288">
    <property type="term" value="C:outer membrane-bounded periplasmic space"/>
    <property type="evidence" value="ECO:0007669"/>
    <property type="project" value="TreeGrafter"/>
</dbReference>
<proteinExistence type="predicted"/>
<dbReference type="GO" id="GO:0030976">
    <property type="term" value="F:thiamine pyrophosphate binding"/>
    <property type="evidence" value="ECO:0007669"/>
    <property type="project" value="TreeGrafter"/>
</dbReference>
<accession>A0A1I4FCL9</accession>
<evidence type="ECO:0000313" key="2">
    <source>
        <dbReference type="EMBL" id="SFL15213.1"/>
    </source>
</evidence>
<dbReference type="Gene3D" id="3.40.190.10">
    <property type="entry name" value="Periplasmic binding protein-like II"/>
    <property type="match status" value="2"/>
</dbReference>
<dbReference type="STRING" id="1123062.SAMN02745775_12722"/>
<name>A0A1I4FCL9_9PROT</name>
<protein>
    <submittedName>
        <fullName evidence="2">Extracellular solute-binding protein</fullName>
    </submittedName>
</protein>
<dbReference type="SUPFAM" id="SSF53850">
    <property type="entry name" value="Periplasmic binding protein-like II"/>
    <property type="match status" value="1"/>
</dbReference>
<dbReference type="Pfam" id="PF13531">
    <property type="entry name" value="SBP_bac_11"/>
    <property type="match status" value="1"/>
</dbReference>
<organism evidence="2 3">
    <name type="scientific">Falsiroseomonas stagni DSM 19981</name>
    <dbReference type="NCBI Taxonomy" id="1123062"/>
    <lineage>
        <taxon>Bacteria</taxon>
        <taxon>Pseudomonadati</taxon>
        <taxon>Pseudomonadota</taxon>
        <taxon>Alphaproteobacteria</taxon>
        <taxon>Acetobacterales</taxon>
        <taxon>Roseomonadaceae</taxon>
        <taxon>Falsiroseomonas</taxon>
    </lineage>
</organism>
<dbReference type="GO" id="GO:0015888">
    <property type="term" value="P:thiamine transport"/>
    <property type="evidence" value="ECO:0007669"/>
    <property type="project" value="TreeGrafter"/>
</dbReference>
<dbReference type="GO" id="GO:0030975">
    <property type="term" value="F:thiamine binding"/>
    <property type="evidence" value="ECO:0007669"/>
    <property type="project" value="TreeGrafter"/>
</dbReference>
<evidence type="ECO:0000256" key="1">
    <source>
        <dbReference type="ARBA" id="ARBA00022729"/>
    </source>
</evidence>
<sequence>MVRGRMTILSAAERPYCATLLAGFAARHPAVEVDFVFGISTALHQRYLAEWGAGGVMPDLYWSSAMDQLMGLVLDGHAEPHGVAHALPAGCDWRGLALATTREPVFSLLRGPAAPAGTFGEIAALIGADPARFAGQVAMPDIEANGLGFLALLEASLNDPGFEAGLDALAACRPALGGSAPSLVNHGGQLAIHVLGAYALRAEAAGQAVIAPSAAPAPAVARLAFIPKRAANPEAASAFLAHLVSAEGQAALAEGGFWPVMQPPPRPIAPIALDDDVTRLLDPARRARLLARWRQAIGRQPGGTEE</sequence>
<evidence type="ECO:0000313" key="3">
    <source>
        <dbReference type="Proteomes" id="UP000199473"/>
    </source>
</evidence>
<dbReference type="AlphaFoldDB" id="A0A1I4FCL9"/>
<dbReference type="PANTHER" id="PTHR30006:SF2">
    <property type="entry name" value="ABC TRANSPORTER SUBSTRATE-BINDING PROTEIN"/>
    <property type="match status" value="1"/>
</dbReference>
<gene>
    <name evidence="2" type="ORF">SAMN02745775_12722</name>
</gene>
<dbReference type="PANTHER" id="PTHR30006">
    <property type="entry name" value="THIAMINE-BINDING PERIPLASMIC PROTEIN-RELATED"/>
    <property type="match status" value="1"/>
</dbReference>